<dbReference type="Gene3D" id="1.10.405.10">
    <property type="entry name" value="Guanine Nucleotide Dissociation Inhibitor, domain 1"/>
    <property type="match status" value="1"/>
</dbReference>
<dbReference type="InterPro" id="IPR036188">
    <property type="entry name" value="FAD/NAD-bd_sf"/>
</dbReference>
<dbReference type="GO" id="GO:0006886">
    <property type="term" value="P:intracellular protein transport"/>
    <property type="evidence" value="ECO:0007669"/>
    <property type="project" value="InterPro"/>
</dbReference>
<accession>A0A7N0TJ83</accession>
<dbReference type="Gene3D" id="3.50.50.60">
    <property type="entry name" value="FAD/NAD(P)-binding domain"/>
    <property type="match status" value="1"/>
</dbReference>
<sequence length="494" mass="54974">MAEDDASSYPPIEPSTFDLIVIGTGLSGSILAAAASAVGKSALHIDPNPFYGSHYASLTLHEFTSFLTAHSAPLPHPNTQPQFQIENNDYIVAELTTHTLYSDIEVTVHDPEALGNGKKFNLDLAGPRVLYRADSATELVVKSGIEQYMEFRAVDGTMYVGSSEGRLDAVPDSREAVFKDRTMSLKEKNQLTRFFKLVQSHLDATEGDETARISPEDLDGPFADFLNKMRLPEKIKSIILYAISMADYDQDNLHDDNYVLKTKDGIDRLVIYQKSVGRFNAPGAFLYPQYGQGELPQAFCRRAAVKGCIYVLRMPVLALLMDKTNEQYKGVRLASGQMVFSSQIVLDPCYNFTSPIYSRPRIRREKVARGICIIRKSLKPDSSTFVVVYPPRSLHPEQMTSVRVLQVAGNLNVCPSNMYVVYFAFLCFDADQGKRLLHTTMSALSSLLADENSEDSSSSLPEKTGTSEPSILWNAFYIQELIKVSTRVSPIYFS</sequence>
<organism evidence="5 6">
    <name type="scientific">Kalanchoe fedtschenkoi</name>
    <name type="common">Lavender scallops</name>
    <name type="synonym">South American air plant</name>
    <dbReference type="NCBI Taxonomy" id="63787"/>
    <lineage>
        <taxon>Eukaryota</taxon>
        <taxon>Viridiplantae</taxon>
        <taxon>Streptophyta</taxon>
        <taxon>Embryophyta</taxon>
        <taxon>Tracheophyta</taxon>
        <taxon>Spermatophyta</taxon>
        <taxon>Magnoliopsida</taxon>
        <taxon>eudicotyledons</taxon>
        <taxon>Gunneridae</taxon>
        <taxon>Pentapetalae</taxon>
        <taxon>Saxifragales</taxon>
        <taxon>Crassulaceae</taxon>
        <taxon>Kalanchoe</taxon>
    </lineage>
</organism>
<dbReference type="GO" id="GO:0005634">
    <property type="term" value="C:nucleus"/>
    <property type="evidence" value="ECO:0007669"/>
    <property type="project" value="TreeGrafter"/>
</dbReference>
<dbReference type="PANTHER" id="PTHR11787">
    <property type="entry name" value="RAB GDP-DISSOCIATION INHIBITOR"/>
    <property type="match status" value="1"/>
</dbReference>
<keyword evidence="3" id="KW-0343">GTPase activation</keyword>
<dbReference type="AlphaFoldDB" id="A0A7N0TJ83"/>
<evidence type="ECO:0000313" key="6">
    <source>
        <dbReference type="Proteomes" id="UP000594263"/>
    </source>
</evidence>
<dbReference type="GO" id="GO:0005092">
    <property type="term" value="F:GDP-dissociation inhibitor activity"/>
    <property type="evidence" value="ECO:0007669"/>
    <property type="project" value="InterPro"/>
</dbReference>
<dbReference type="PRINTS" id="PR00891">
    <property type="entry name" value="RABGDIREP"/>
</dbReference>
<reference evidence="5" key="1">
    <citation type="submission" date="2021-01" db="UniProtKB">
        <authorList>
            <consortium name="EnsemblPlants"/>
        </authorList>
    </citation>
    <scope>IDENTIFICATION</scope>
</reference>
<dbReference type="InterPro" id="IPR018203">
    <property type="entry name" value="GDP_dissociation_inhibitor"/>
</dbReference>
<dbReference type="PIRSF" id="PIRSF016550">
    <property type="entry name" value="Rab_ger_ger_transf_A_euk"/>
    <property type="match status" value="1"/>
</dbReference>
<dbReference type="Pfam" id="PF00996">
    <property type="entry name" value="GDI"/>
    <property type="match status" value="2"/>
</dbReference>
<dbReference type="EnsemblPlants" id="Kaladp0038s0094.1.v1.1">
    <property type="protein sequence ID" value="Kaladp0038s0094.1.v1.1"/>
    <property type="gene ID" value="Kaladp0038s0094.v1.1"/>
</dbReference>
<dbReference type="PANTHER" id="PTHR11787:SF4">
    <property type="entry name" value="CHM, RAB ESCORT PROTEIN 1"/>
    <property type="match status" value="1"/>
</dbReference>
<dbReference type="OMA" id="LMKFLTA"/>
<keyword evidence="6" id="KW-1185">Reference proteome</keyword>
<dbReference type="InterPro" id="IPR001738">
    <property type="entry name" value="Rab_escort"/>
</dbReference>
<protein>
    <recommendedName>
        <fullName evidence="7">Rab GDP dissociation inhibitor</fullName>
    </recommendedName>
</protein>
<proteinExistence type="inferred from homology"/>
<dbReference type="GO" id="GO:0005968">
    <property type="term" value="C:Rab-protein geranylgeranyltransferase complex"/>
    <property type="evidence" value="ECO:0007669"/>
    <property type="project" value="InterPro"/>
</dbReference>
<dbReference type="GO" id="GO:0005096">
    <property type="term" value="F:GTPase activator activity"/>
    <property type="evidence" value="ECO:0007669"/>
    <property type="project" value="UniProtKB-KW"/>
</dbReference>
<dbReference type="SUPFAM" id="SSF51905">
    <property type="entry name" value="FAD/NAD(P)-binding domain"/>
    <property type="match status" value="1"/>
</dbReference>
<comment type="similarity">
    <text evidence="2">Belongs to the Rab GDI family.</text>
</comment>
<evidence type="ECO:0000256" key="2">
    <source>
        <dbReference type="ARBA" id="ARBA00005593"/>
    </source>
</evidence>
<keyword evidence="4" id="KW-0963">Cytoplasm</keyword>
<name>A0A7N0TJ83_KALFE</name>
<evidence type="ECO:0000256" key="4">
    <source>
        <dbReference type="ARBA" id="ARBA00022490"/>
    </source>
</evidence>
<dbReference type="GO" id="GO:0016192">
    <property type="term" value="P:vesicle-mediated transport"/>
    <property type="evidence" value="ECO:0007669"/>
    <property type="project" value="TreeGrafter"/>
</dbReference>
<evidence type="ECO:0008006" key="7">
    <source>
        <dbReference type="Google" id="ProtNLM"/>
    </source>
</evidence>
<dbReference type="GO" id="GO:0007264">
    <property type="term" value="P:small GTPase-mediated signal transduction"/>
    <property type="evidence" value="ECO:0007669"/>
    <property type="project" value="InterPro"/>
</dbReference>
<evidence type="ECO:0000256" key="3">
    <source>
        <dbReference type="ARBA" id="ARBA00022468"/>
    </source>
</evidence>
<dbReference type="SUPFAM" id="SSF54373">
    <property type="entry name" value="FAD-linked reductases, C-terminal domain"/>
    <property type="match status" value="1"/>
</dbReference>
<evidence type="ECO:0000313" key="5">
    <source>
        <dbReference type="EnsemblPlants" id="Kaladp0038s0094.1.v1.1"/>
    </source>
</evidence>
<evidence type="ECO:0000256" key="1">
    <source>
        <dbReference type="ARBA" id="ARBA00004496"/>
    </source>
</evidence>
<dbReference type="Proteomes" id="UP000594263">
    <property type="component" value="Unplaced"/>
</dbReference>
<comment type="subcellular location">
    <subcellularLocation>
        <location evidence="1">Cytoplasm</location>
    </subcellularLocation>
</comment>
<dbReference type="Gene3D" id="3.30.519.10">
    <property type="entry name" value="Guanine Nucleotide Dissociation Inhibitor, domain 2"/>
    <property type="match status" value="1"/>
</dbReference>
<dbReference type="GO" id="GO:0005829">
    <property type="term" value="C:cytosol"/>
    <property type="evidence" value="ECO:0007669"/>
    <property type="project" value="TreeGrafter"/>
</dbReference>
<dbReference type="Gramene" id="Kaladp0038s0094.1.v1.1">
    <property type="protein sequence ID" value="Kaladp0038s0094.1.v1.1"/>
    <property type="gene ID" value="Kaladp0038s0094.v1.1"/>
</dbReference>